<reference evidence="2" key="1">
    <citation type="journal article" date="2019" name="Int. J. Syst. Evol. Microbiol.">
        <title>The Global Catalogue of Microorganisms (GCM) 10K type strain sequencing project: providing services to taxonomists for standard genome sequencing and annotation.</title>
        <authorList>
            <consortium name="The Broad Institute Genomics Platform"/>
            <consortium name="The Broad Institute Genome Sequencing Center for Infectious Disease"/>
            <person name="Wu L."/>
            <person name="Ma J."/>
        </authorList>
    </citation>
    <scope>NUCLEOTIDE SEQUENCE [LARGE SCALE GENOMIC DNA]</scope>
    <source>
        <strain evidence="2">CGMCC 1.15472</strain>
    </source>
</reference>
<dbReference type="Proteomes" id="UP000632322">
    <property type="component" value="Unassembled WGS sequence"/>
</dbReference>
<organism evidence="1 2">
    <name type="scientific">Brevibacterium sediminis</name>
    <dbReference type="NCBI Taxonomy" id="1857024"/>
    <lineage>
        <taxon>Bacteria</taxon>
        <taxon>Bacillati</taxon>
        <taxon>Actinomycetota</taxon>
        <taxon>Actinomycetes</taxon>
        <taxon>Micrococcales</taxon>
        <taxon>Brevibacteriaceae</taxon>
        <taxon>Brevibacterium</taxon>
    </lineage>
</organism>
<name>A0ABQ1M025_9MICO</name>
<evidence type="ECO:0000313" key="1">
    <source>
        <dbReference type="EMBL" id="GGC30537.1"/>
    </source>
</evidence>
<comment type="caution">
    <text evidence="1">The sequence shown here is derived from an EMBL/GenBank/DDBJ whole genome shotgun (WGS) entry which is preliminary data.</text>
</comment>
<evidence type="ECO:0000313" key="2">
    <source>
        <dbReference type="Proteomes" id="UP000632322"/>
    </source>
</evidence>
<dbReference type="EMBL" id="BMJG01000002">
    <property type="protein sequence ID" value="GGC30537.1"/>
    <property type="molecule type" value="Genomic_DNA"/>
</dbReference>
<protein>
    <submittedName>
        <fullName evidence="1">Uncharacterized protein</fullName>
    </submittedName>
</protein>
<gene>
    <name evidence="1" type="ORF">GCM10010974_11360</name>
</gene>
<proteinExistence type="predicted"/>
<sequence length="85" mass="9445">MTFPEWETVKRLAAASSVMVKVSPEMSMSMVIPPECPCRRHCAMVVGVRSAIAAVLTTDTIVLFLRKRLAWSDAADRTILKESHL</sequence>
<accession>A0ABQ1M025</accession>
<keyword evidence="2" id="KW-1185">Reference proteome</keyword>